<dbReference type="GO" id="GO:0031418">
    <property type="term" value="F:L-ascorbic acid binding"/>
    <property type="evidence" value="ECO:0007669"/>
    <property type="project" value="UniProtKB-KW"/>
</dbReference>
<dbReference type="PANTHER" id="PTHR24014">
    <property type="entry name" value="2-OXOGLUTARATE AND IRON-DEPENDENT OXYGENASE DOMAIN-CONTAINING PROTEIN 2"/>
    <property type="match status" value="1"/>
</dbReference>
<dbReference type="AlphaFoldDB" id="A0A7R8W7V6"/>
<proteinExistence type="predicted"/>
<keyword evidence="1" id="KW-0847">Vitamin C</keyword>
<dbReference type="EMBL" id="OB660867">
    <property type="protein sequence ID" value="CAD7226577.1"/>
    <property type="molecule type" value="Genomic_DNA"/>
</dbReference>
<evidence type="ECO:0000256" key="1">
    <source>
        <dbReference type="ARBA" id="ARBA00022896"/>
    </source>
</evidence>
<sequence>MEEIEHLESCPDVPKGRPNTMNNYGVLLSDFGFDEHFLTPLRLNYLGDVARALYPEWCNPLATPDNEGDPPLDSHRGFVVSYDAETAGKDVDLDTHFDDAEVTLNVCLGRAFQGGDLYFTAIHQVNEHEEAETHMPVIIEHAVGTGVLHRGRQYHGAFPIEAGVSLVMGCTRNASEDVSNSPVLAAHELDVERVSAFALTTAICADGSTSIRAKPPSASLLPTVLFTLSKPLILGLR</sequence>
<reference evidence="2" key="1">
    <citation type="submission" date="2020-11" db="EMBL/GenBank/DDBJ databases">
        <authorList>
            <person name="Tran Van P."/>
        </authorList>
    </citation>
    <scope>NUCLEOTIDE SEQUENCE</scope>
</reference>
<dbReference type="OrthoDB" id="1736837at2759"/>
<organism evidence="2">
    <name type="scientific">Cyprideis torosa</name>
    <dbReference type="NCBI Taxonomy" id="163714"/>
    <lineage>
        <taxon>Eukaryota</taxon>
        <taxon>Metazoa</taxon>
        <taxon>Ecdysozoa</taxon>
        <taxon>Arthropoda</taxon>
        <taxon>Crustacea</taxon>
        <taxon>Oligostraca</taxon>
        <taxon>Ostracoda</taxon>
        <taxon>Podocopa</taxon>
        <taxon>Podocopida</taxon>
        <taxon>Cytherocopina</taxon>
        <taxon>Cytheroidea</taxon>
        <taxon>Cytherideidae</taxon>
        <taxon>Cyprideis</taxon>
    </lineage>
</organism>
<dbReference type="PANTHER" id="PTHR24014:SF4">
    <property type="entry name" value="2-OXOGLUTARATE AND IRON-DEPENDENT OXYGENASE DOMAIN-CONTAINING PROTEIN 2"/>
    <property type="match status" value="1"/>
</dbReference>
<dbReference type="Pfam" id="PF25238">
    <property type="entry name" value="OGFOD2-like"/>
    <property type="match status" value="1"/>
</dbReference>
<evidence type="ECO:0000313" key="2">
    <source>
        <dbReference type="EMBL" id="CAD7226577.1"/>
    </source>
</evidence>
<accession>A0A7R8W7V6</accession>
<name>A0A7R8W7V6_9CRUS</name>
<protein>
    <submittedName>
        <fullName evidence="2">Uncharacterized protein</fullName>
    </submittedName>
</protein>
<gene>
    <name evidence="2" type="ORF">CTOB1V02_LOCUS4494</name>
</gene>